<dbReference type="EMBL" id="AMGX01000018">
    <property type="protein sequence ID" value="EXJ66782.1"/>
    <property type="molecule type" value="Genomic_DNA"/>
</dbReference>
<dbReference type="Pfam" id="PF13460">
    <property type="entry name" value="NAD_binding_10"/>
    <property type="match status" value="1"/>
</dbReference>
<accession>W9WF93</accession>
<dbReference type="InterPro" id="IPR016040">
    <property type="entry name" value="NAD(P)-bd_dom"/>
</dbReference>
<organism evidence="3 4">
    <name type="scientific">Cladophialophora psammophila CBS 110553</name>
    <dbReference type="NCBI Taxonomy" id="1182543"/>
    <lineage>
        <taxon>Eukaryota</taxon>
        <taxon>Fungi</taxon>
        <taxon>Dikarya</taxon>
        <taxon>Ascomycota</taxon>
        <taxon>Pezizomycotina</taxon>
        <taxon>Eurotiomycetes</taxon>
        <taxon>Chaetothyriomycetidae</taxon>
        <taxon>Chaetothyriales</taxon>
        <taxon>Herpotrichiellaceae</taxon>
        <taxon>Cladophialophora</taxon>
    </lineage>
</organism>
<dbReference type="InterPro" id="IPR036291">
    <property type="entry name" value="NAD(P)-bd_dom_sf"/>
</dbReference>
<sequence length="226" mass="25486">MHRNLLILGGSGKTGIKVVQQSLGRGHTVTAYARNATRLKEVIECEISALRERLSPILSQFEAIISVLGPNSLSYTGTEIAQLYEWMLAELRQLHIQQRPYLLLTSTQSIVNPEDGFDLFTKLHIFFIMTIAPGARRETMAIKDVFMREIKSQKTDVEWTVCRLNLLKDSGLPLEGGKAGYVGKNGWISTIDRAQLAFWLIREAEKEPTERKWVGKMPALWGDSVV</sequence>
<evidence type="ECO:0000313" key="4">
    <source>
        <dbReference type="Proteomes" id="UP000019471"/>
    </source>
</evidence>
<evidence type="ECO:0000313" key="3">
    <source>
        <dbReference type="EMBL" id="EXJ66782.1"/>
    </source>
</evidence>
<dbReference type="PANTHER" id="PTHR43355:SF2">
    <property type="entry name" value="FLAVIN REDUCTASE (NADPH)"/>
    <property type="match status" value="1"/>
</dbReference>
<comment type="caution">
    <text evidence="3">The sequence shown here is derived from an EMBL/GenBank/DDBJ whole genome shotgun (WGS) entry which is preliminary data.</text>
</comment>
<evidence type="ECO:0000259" key="2">
    <source>
        <dbReference type="Pfam" id="PF13460"/>
    </source>
</evidence>
<dbReference type="AlphaFoldDB" id="W9WF93"/>
<dbReference type="HOGENOM" id="CLU_025711_4_3_1"/>
<dbReference type="Proteomes" id="UP000019471">
    <property type="component" value="Unassembled WGS sequence"/>
</dbReference>
<keyword evidence="4" id="KW-1185">Reference proteome</keyword>
<comment type="similarity">
    <text evidence="1">Belongs to the avfA family.</text>
</comment>
<dbReference type="RefSeq" id="XP_007748745.1">
    <property type="nucleotide sequence ID" value="XM_007750555.1"/>
</dbReference>
<dbReference type="STRING" id="1182543.W9WF93"/>
<dbReference type="PANTHER" id="PTHR43355">
    <property type="entry name" value="FLAVIN REDUCTASE (NADPH)"/>
    <property type="match status" value="1"/>
</dbReference>
<name>W9WF93_9EURO</name>
<dbReference type="InterPro" id="IPR051606">
    <property type="entry name" value="Polyketide_Oxido-like"/>
</dbReference>
<evidence type="ECO:0000256" key="1">
    <source>
        <dbReference type="ARBA" id="ARBA00038376"/>
    </source>
</evidence>
<dbReference type="eggNOG" id="ENOG502S9XI">
    <property type="taxonomic scope" value="Eukaryota"/>
</dbReference>
<feature type="domain" description="NAD(P)-binding" evidence="2">
    <location>
        <begin position="9"/>
        <end position="202"/>
    </location>
</feature>
<dbReference type="Gene3D" id="3.40.50.720">
    <property type="entry name" value="NAD(P)-binding Rossmann-like Domain"/>
    <property type="match status" value="1"/>
</dbReference>
<reference evidence="3 4" key="1">
    <citation type="submission" date="2013-03" db="EMBL/GenBank/DDBJ databases">
        <title>The Genome Sequence of Cladophialophora psammophila CBS 110553.</title>
        <authorList>
            <consortium name="The Broad Institute Genomics Platform"/>
            <person name="Cuomo C."/>
            <person name="de Hoog S."/>
            <person name="Gorbushina A."/>
            <person name="Walker B."/>
            <person name="Young S.K."/>
            <person name="Zeng Q."/>
            <person name="Gargeya S."/>
            <person name="Fitzgerald M."/>
            <person name="Haas B."/>
            <person name="Abouelleil A."/>
            <person name="Allen A.W."/>
            <person name="Alvarado L."/>
            <person name="Arachchi H.M."/>
            <person name="Berlin A.M."/>
            <person name="Chapman S.B."/>
            <person name="Gainer-Dewar J."/>
            <person name="Goldberg J."/>
            <person name="Griggs A."/>
            <person name="Gujja S."/>
            <person name="Hansen M."/>
            <person name="Howarth C."/>
            <person name="Imamovic A."/>
            <person name="Ireland A."/>
            <person name="Larimer J."/>
            <person name="McCowan C."/>
            <person name="Murphy C."/>
            <person name="Pearson M."/>
            <person name="Poon T.W."/>
            <person name="Priest M."/>
            <person name="Roberts A."/>
            <person name="Saif S."/>
            <person name="Shea T."/>
            <person name="Sisk P."/>
            <person name="Sykes S."/>
            <person name="Wortman J."/>
            <person name="Nusbaum C."/>
            <person name="Birren B."/>
        </authorList>
    </citation>
    <scope>NUCLEOTIDE SEQUENCE [LARGE SCALE GENOMIC DNA]</scope>
    <source>
        <strain evidence="3 4">CBS 110553</strain>
    </source>
</reference>
<dbReference type="OrthoDB" id="10254221at2759"/>
<dbReference type="GO" id="GO:0016646">
    <property type="term" value="F:oxidoreductase activity, acting on the CH-NH group of donors, NAD or NADP as acceptor"/>
    <property type="evidence" value="ECO:0007669"/>
    <property type="project" value="TreeGrafter"/>
</dbReference>
<dbReference type="GeneID" id="19194672"/>
<dbReference type="SUPFAM" id="SSF51735">
    <property type="entry name" value="NAD(P)-binding Rossmann-fold domains"/>
    <property type="match status" value="1"/>
</dbReference>
<gene>
    <name evidence="3" type="ORF">A1O5_09977</name>
</gene>
<protein>
    <recommendedName>
        <fullName evidence="2">NAD(P)-binding domain-containing protein</fullName>
    </recommendedName>
</protein>
<proteinExistence type="inferred from homology"/>